<comment type="caution">
    <text evidence="2">The sequence shown here is derived from an EMBL/GenBank/DDBJ whole genome shotgun (WGS) entry which is preliminary data.</text>
</comment>
<evidence type="ECO:0000313" key="2">
    <source>
        <dbReference type="EMBL" id="CAG8803427.1"/>
    </source>
</evidence>
<dbReference type="EMBL" id="CAJVQB010024131">
    <property type="protein sequence ID" value="CAG8803427.1"/>
    <property type="molecule type" value="Genomic_DNA"/>
</dbReference>
<evidence type="ECO:0000256" key="1">
    <source>
        <dbReference type="SAM" id="MobiDB-lite"/>
    </source>
</evidence>
<evidence type="ECO:0000313" key="3">
    <source>
        <dbReference type="Proteomes" id="UP000789901"/>
    </source>
</evidence>
<sequence>SNWNDLIELGWNYPVEMNLDYLTETDLHDPARIDLNQIYLNQTDLNQIDLNQIALNDLNEIRQFCEENEYNIQSKEAENQLNTENDMSSTTDSTYPV</sequence>
<reference evidence="2 3" key="1">
    <citation type="submission" date="2021-06" db="EMBL/GenBank/DDBJ databases">
        <authorList>
            <person name="Kallberg Y."/>
            <person name="Tangrot J."/>
            <person name="Rosling A."/>
        </authorList>
    </citation>
    <scope>NUCLEOTIDE SEQUENCE [LARGE SCALE GENOMIC DNA]</scope>
    <source>
        <strain evidence="2 3">120-4 pot B 10/14</strain>
    </source>
</reference>
<proteinExistence type="predicted"/>
<dbReference type="Proteomes" id="UP000789901">
    <property type="component" value="Unassembled WGS sequence"/>
</dbReference>
<gene>
    <name evidence="2" type="ORF">GMARGA_LOCUS23644</name>
</gene>
<protein>
    <submittedName>
        <fullName evidence="2">40002_t:CDS:1</fullName>
    </submittedName>
</protein>
<organism evidence="2 3">
    <name type="scientific">Gigaspora margarita</name>
    <dbReference type="NCBI Taxonomy" id="4874"/>
    <lineage>
        <taxon>Eukaryota</taxon>
        <taxon>Fungi</taxon>
        <taxon>Fungi incertae sedis</taxon>
        <taxon>Mucoromycota</taxon>
        <taxon>Glomeromycotina</taxon>
        <taxon>Glomeromycetes</taxon>
        <taxon>Diversisporales</taxon>
        <taxon>Gigasporaceae</taxon>
        <taxon>Gigaspora</taxon>
    </lineage>
</organism>
<keyword evidence="3" id="KW-1185">Reference proteome</keyword>
<name>A0ABN7VY13_GIGMA</name>
<accession>A0ABN7VY13</accession>
<feature type="non-terminal residue" evidence="2">
    <location>
        <position position="1"/>
    </location>
</feature>
<feature type="region of interest" description="Disordered" evidence="1">
    <location>
        <begin position="75"/>
        <end position="97"/>
    </location>
</feature>